<feature type="transmembrane region" description="Helical" evidence="1">
    <location>
        <begin position="26"/>
        <end position="44"/>
    </location>
</feature>
<accession>A0A0A6P1A1</accession>
<sequence>MLFYIFLTALSIIASFLILKFTIAPYIWLCLLWIIFFLACFFRTNRTLLKALFVYPIAILLTLGIFETYLWFKFQQKESMLQYENKDYSQPHDILGYAPQKDIVTTSRNYHGNELLYDVTYSINPYGLRVTPEPTKKDKKACILFFGGSFTFGEGVNDEQSMPYLVGLKSGYRTYNFGFHGYGPHQMLAALEHDLVEETIDCMPTHIIYQVIMGHVSRSAGHSRWDKHGPKYILGEDGKVKYQGHFDDQTISSWLGKVRDKSTIYRKIFQNGSYIFVNKQDVELFIQIVNSAKKISKHLFKESLFHVILWDPSPSSNDTNVQHYNMIMKGFNKNHIRVHLVSDILPSYKNKVKYAISPHDWHPNYLAHDLISYYIVDTIINSH</sequence>
<keyword evidence="1" id="KW-0812">Transmembrane</keyword>
<keyword evidence="3" id="KW-1185">Reference proteome</keyword>
<reference evidence="2 3" key="1">
    <citation type="submission" date="2016-05" db="EMBL/GenBank/DDBJ databases">
        <title>Single-cell genome of chain-forming Candidatus Thiomargarita nelsonii and comparison to other large sulfur-oxidizing bacteria.</title>
        <authorList>
            <person name="Winkel M."/>
            <person name="Salman V."/>
            <person name="Woyke T."/>
            <person name="Schulz-Vogt H."/>
            <person name="Richter M."/>
            <person name="Flood B."/>
            <person name="Bailey J."/>
            <person name="Amann R."/>
            <person name="Mussmann M."/>
        </authorList>
    </citation>
    <scope>NUCLEOTIDE SEQUENCE [LARGE SCALE GENOMIC DNA]</scope>
    <source>
        <strain evidence="2 3">THI036</strain>
    </source>
</reference>
<evidence type="ECO:0000256" key="1">
    <source>
        <dbReference type="SAM" id="Phobius"/>
    </source>
</evidence>
<gene>
    <name evidence="2" type="ORF">THIOM_000942</name>
</gene>
<evidence type="ECO:0008006" key="4">
    <source>
        <dbReference type="Google" id="ProtNLM"/>
    </source>
</evidence>
<proteinExistence type="predicted"/>
<organism evidence="2 3">
    <name type="scientific">Candidatus Thiomargarita nelsonii</name>
    <dbReference type="NCBI Taxonomy" id="1003181"/>
    <lineage>
        <taxon>Bacteria</taxon>
        <taxon>Pseudomonadati</taxon>
        <taxon>Pseudomonadota</taxon>
        <taxon>Gammaproteobacteria</taxon>
        <taxon>Thiotrichales</taxon>
        <taxon>Thiotrichaceae</taxon>
        <taxon>Thiomargarita</taxon>
    </lineage>
</organism>
<protein>
    <recommendedName>
        <fullName evidence="4">SGNH hydrolase-type esterase domain-containing protein</fullName>
    </recommendedName>
</protein>
<dbReference type="GO" id="GO:0016788">
    <property type="term" value="F:hydrolase activity, acting on ester bonds"/>
    <property type="evidence" value="ECO:0007669"/>
    <property type="project" value="UniProtKB-ARBA"/>
</dbReference>
<dbReference type="InterPro" id="IPR036514">
    <property type="entry name" value="SGNH_hydro_sf"/>
</dbReference>
<feature type="transmembrane region" description="Helical" evidence="1">
    <location>
        <begin position="51"/>
        <end position="72"/>
    </location>
</feature>
<dbReference type="SUPFAM" id="SSF52266">
    <property type="entry name" value="SGNH hydrolase"/>
    <property type="match status" value="2"/>
</dbReference>
<evidence type="ECO:0000313" key="2">
    <source>
        <dbReference type="EMBL" id="OAD23229.1"/>
    </source>
</evidence>
<comment type="caution">
    <text evidence="2">The sequence shown here is derived from an EMBL/GenBank/DDBJ whole genome shotgun (WGS) entry which is preliminary data.</text>
</comment>
<dbReference type="AlphaFoldDB" id="A0A0A6P1A1"/>
<dbReference type="Proteomes" id="UP000076962">
    <property type="component" value="Unassembled WGS sequence"/>
</dbReference>
<keyword evidence="1" id="KW-1133">Transmembrane helix</keyword>
<keyword evidence="1" id="KW-0472">Membrane</keyword>
<name>A0A0A6P1A1_9GAMM</name>
<evidence type="ECO:0000313" key="3">
    <source>
        <dbReference type="Proteomes" id="UP000076962"/>
    </source>
</evidence>
<dbReference type="EMBL" id="LUTY01000480">
    <property type="protein sequence ID" value="OAD23229.1"/>
    <property type="molecule type" value="Genomic_DNA"/>
</dbReference>
<dbReference type="Gene3D" id="3.40.50.1110">
    <property type="entry name" value="SGNH hydrolase"/>
    <property type="match status" value="1"/>
</dbReference>